<evidence type="ECO:0000259" key="1">
    <source>
        <dbReference type="PROSITE" id="PS51352"/>
    </source>
</evidence>
<evidence type="ECO:0000313" key="3">
    <source>
        <dbReference type="Proteomes" id="UP000483362"/>
    </source>
</evidence>
<sequence>MLALWPRVAAAVDVVSPLDFSSRKACLASLDYAERHLGNPADPEHDERAFLQVLERVCASPMLNADDKLRAGLLLEQAQKNRVGAAAASFDFVTLDGEAHSLNDYHSQFTLIYFNDPDCDACQRVKARLDTCSVIEHMVHNGGLTVIAVYTLDDEKAWRSATYPAYMVNGWNKSQSIDNDELYVLPSMPLFYLLDVDKKVVLKNEPSLNVVLETLQQAR</sequence>
<name>A0A6L5XE81_9BACT</name>
<dbReference type="SUPFAM" id="SSF52833">
    <property type="entry name" value="Thioredoxin-like"/>
    <property type="match status" value="1"/>
</dbReference>
<dbReference type="Gene3D" id="3.40.30.10">
    <property type="entry name" value="Glutaredoxin"/>
    <property type="match status" value="1"/>
</dbReference>
<keyword evidence="3" id="KW-1185">Reference proteome</keyword>
<dbReference type="EMBL" id="VULT01000015">
    <property type="protein sequence ID" value="MSS18087.1"/>
    <property type="molecule type" value="Genomic_DNA"/>
</dbReference>
<dbReference type="InterPro" id="IPR013766">
    <property type="entry name" value="Thioredoxin_domain"/>
</dbReference>
<dbReference type="InterPro" id="IPR036249">
    <property type="entry name" value="Thioredoxin-like_sf"/>
</dbReference>
<dbReference type="PROSITE" id="PS51352">
    <property type="entry name" value="THIOREDOXIN_2"/>
    <property type="match status" value="1"/>
</dbReference>
<protein>
    <recommendedName>
        <fullName evidence="1">Thioredoxin domain-containing protein</fullName>
    </recommendedName>
</protein>
<proteinExistence type="predicted"/>
<dbReference type="RefSeq" id="WP_154328732.1">
    <property type="nucleotide sequence ID" value="NZ_CP045696.1"/>
</dbReference>
<evidence type="ECO:0000313" key="2">
    <source>
        <dbReference type="EMBL" id="MSS18087.1"/>
    </source>
</evidence>
<accession>A0A6L5XE81</accession>
<gene>
    <name evidence="2" type="ORF">FYJ29_10015</name>
</gene>
<organism evidence="2 3">
    <name type="scientific">Sodaliphilus pleomorphus</name>
    <dbReference type="NCBI Taxonomy" id="2606626"/>
    <lineage>
        <taxon>Bacteria</taxon>
        <taxon>Pseudomonadati</taxon>
        <taxon>Bacteroidota</taxon>
        <taxon>Bacteroidia</taxon>
        <taxon>Bacteroidales</taxon>
        <taxon>Muribaculaceae</taxon>
        <taxon>Sodaliphilus</taxon>
    </lineage>
</organism>
<comment type="caution">
    <text evidence="2">The sequence shown here is derived from an EMBL/GenBank/DDBJ whole genome shotgun (WGS) entry which is preliminary data.</text>
</comment>
<dbReference type="Proteomes" id="UP000483362">
    <property type="component" value="Unassembled WGS sequence"/>
</dbReference>
<feature type="domain" description="Thioredoxin" evidence="1">
    <location>
        <begin position="81"/>
        <end position="219"/>
    </location>
</feature>
<dbReference type="AlphaFoldDB" id="A0A6L5XE81"/>
<reference evidence="2 3" key="1">
    <citation type="submission" date="2019-08" db="EMBL/GenBank/DDBJ databases">
        <title>In-depth cultivation of the pig gut microbiome towards novel bacterial diversity and tailored functional studies.</title>
        <authorList>
            <person name="Wylensek D."/>
            <person name="Hitch T.C.A."/>
            <person name="Clavel T."/>
        </authorList>
    </citation>
    <scope>NUCLEOTIDE SEQUENCE [LARGE SCALE GENOMIC DNA]</scope>
    <source>
        <strain evidence="2 3">Oil-RF-744-WCA-WT-10</strain>
    </source>
</reference>